<protein>
    <submittedName>
        <fullName evidence="1">Uncharacterized protein</fullName>
    </submittedName>
</protein>
<sequence length="119" mass="13039">MAADVDVVLTDKKVTGSVTGNTVDVVVVSYQTADRQWNLYGPKGQLTMALPETPSVINALLTGNFSNPRISISALDLGTIDGYDGLQEYIKKSTTGLFEIYEFYYPYKRMYVPLATGAD</sequence>
<evidence type="ECO:0000313" key="2">
    <source>
        <dbReference type="Proteomes" id="UP001319080"/>
    </source>
</evidence>
<dbReference type="RefSeq" id="WP_254082859.1">
    <property type="nucleotide sequence ID" value="NZ_JAHESE010000001.1"/>
</dbReference>
<dbReference type="Proteomes" id="UP001319080">
    <property type="component" value="Unassembled WGS sequence"/>
</dbReference>
<name>A0AAP2DTJ6_9BACT</name>
<gene>
    <name evidence="1" type="ORF">KK062_03585</name>
</gene>
<reference evidence="1 2" key="1">
    <citation type="submission" date="2021-05" db="EMBL/GenBank/DDBJ databases">
        <title>A Polyphasic approach of four new species of the genus Ohtaekwangia: Ohtaekwangia histidinii sp. nov., Ohtaekwangia cretensis sp. nov., Ohtaekwangia indiensis sp. nov., Ohtaekwangia reichenbachii sp. nov. from diverse environment.</title>
        <authorList>
            <person name="Octaviana S."/>
        </authorList>
    </citation>
    <scope>NUCLEOTIDE SEQUENCE [LARGE SCALE GENOMIC DNA]</scope>
    <source>
        <strain evidence="1 2">PWU5</strain>
    </source>
</reference>
<accession>A0AAP2DTJ6</accession>
<dbReference type="EMBL" id="JAHESE010000001">
    <property type="protein sequence ID" value="MBT1707285.1"/>
    <property type="molecule type" value="Genomic_DNA"/>
</dbReference>
<comment type="caution">
    <text evidence="1">The sequence shown here is derived from an EMBL/GenBank/DDBJ whole genome shotgun (WGS) entry which is preliminary data.</text>
</comment>
<dbReference type="AlphaFoldDB" id="A0AAP2DTJ6"/>
<proteinExistence type="predicted"/>
<organism evidence="1 2">
    <name type="scientific">Dawidia cretensis</name>
    <dbReference type="NCBI Taxonomy" id="2782350"/>
    <lineage>
        <taxon>Bacteria</taxon>
        <taxon>Pseudomonadati</taxon>
        <taxon>Bacteroidota</taxon>
        <taxon>Cytophagia</taxon>
        <taxon>Cytophagales</taxon>
        <taxon>Chryseotaleaceae</taxon>
        <taxon>Dawidia</taxon>
    </lineage>
</organism>
<keyword evidence="2" id="KW-1185">Reference proteome</keyword>
<evidence type="ECO:0000313" key="1">
    <source>
        <dbReference type="EMBL" id="MBT1707285.1"/>
    </source>
</evidence>